<dbReference type="Proteomes" id="UP000614047">
    <property type="component" value="Unassembled WGS sequence"/>
</dbReference>
<sequence length="37" mass="3904">MDVVAVDTGRKQGVDLMTGVLVGGRDPRIADEHVAEP</sequence>
<evidence type="ECO:0000313" key="1">
    <source>
        <dbReference type="EMBL" id="MBG6090038.1"/>
    </source>
</evidence>
<name>A0A931DNU8_9ACTN</name>
<proteinExistence type="predicted"/>
<organism evidence="1 2">
    <name type="scientific">Actinomadura viridis</name>
    <dbReference type="NCBI Taxonomy" id="58110"/>
    <lineage>
        <taxon>Bacteria</taxon>
        <taxon>Bacillati</taxon>
        <taxon>Actinomycetota</taxon>
        <taxon>Actinomycetes</taxon>
        <taxon>Streptosporangiales</taxon>
        <taxon>Thermomonosporaceae</taxon>
        <taxon>Actinomadura</taxon>
    </lineage>
</organism>
<protein>
    <submittedName>
        <fullName evidence="1">Uncharacterized protein</fullName>
    </submittedName>
</protein>
<accession>A0A931DNU8</accession>
<evidence type="ECO:0000313" key="2">
    <source>
        <dbReference type="Proteomes" id="UP000614047"/>
    </source>
</evidence>
<gene>
    <name evidence="1" type="ORF">IW256_004151</name>
</gene>
<comment type="caution">
    <text evidence="1">The sequence shown here is derived from an EMBL/GenBank/DDBJ whole genome shotgun (WGS) entry which is preliminary data.</text>
</comment>
<dbReference type="EMBL" id="JADOUA010000001">
    <property type="protein sequence ID" value="MBG6090038.1"/>
    <property type="molecule type" value="Genomic_DNA"/>
</dbReference>
<reference evidence="1" key="1">
    <citation type="submission" date="2020-11" db="EMBL/GenBank/DDBJ databases">
        <title>Sequencing the genomes of 1000 actinobacteria strains.</title>
        <authorList>
            <person name="Klenk H.-P."/>
        </authorList>
    </citation>
    <scope>NUCLEOTIDE SEQUENCE</scope>
    <source>
        <strain evidence="1">DSM 43175</strain>
    </source>
</reference>
<keyword evidence="2" id="KW-1185">Reference proteome</keyword>
<dbReference type="AlphaFoldDB" id="A0A931DNU8"/>